<evidence type="ECO:0000256" key="4">
    <source>
        <dbReference type="ARBA" id="ARBA00025742"/>
    </source>
</evidence>
<dbReference type="Pfam" id="PF00149">
    <property type="entry name" value="Metallophos"/>
    <property type="match status" value="1"/>
</dbReference>
<evidence type="ECO:0000256" key="1">
    <source>
        <dbReference type="ARBA" id="ARBA00022723"/>
    </source>
</evidence>
<gene>
    <name evidence="6" type="ORF">FGU71_08875</name>
</gene>
<organism evidence="6 7">
    <name type="scientific">Erythrobacter insulae</name>
    <dbReference type="NCBI Taxonomy" id="2584124"/>
    <lineage>
        <taxon>Bacteria</taxon>
        <taxon>Pseudomonadati</taxon>
        <taxon>Pseudomonadota</taxon>
        <taxon>Alphaproteobacteria</taxon>
        <taxon>Sphingomonadales</taxon>
        <taxon>Erythrobacteraceae</taxon>
        <taxon>Erythrobacter/Porphyrobacter group</taxon>
        <taxon>Erythrobacter</taxon>
    </lineage>
</organism>
<dbReference type="Gene3D" id="3.60.21.10">
    <property type="match status" value="1"/>
</dbReference>
<evidence type="ECO:0000256" key="3">
    <source>
        <dbReference type="ARBA" id="ARBA00023004"/>
    </source>
</evidence>
<keyword evidence="2" id="KW-0378">Hydrolase</keyword>
<dbReference type="GO" id="GO:0046872">
    <property type="term" value="F:metal ion binding"/>
    <property type="evidence" value="ECO:0007669"/>
    <property type="project" value="UniProtKB-KW"/>
</dbReference>
<accession>A0A547PCU6</accession>
<dbReference type="AlphaFoldDB" id="A0A547PCU6"/>
<dbReference type="InterPro" id="IPR050884">
    <property type="entry name" value="CNP_phosphodiesterase-III"/>
</dbReference>
<dbReference type="InterPro" id="IPR004843">
    <property type="entry name" value="Calcineurin-like_PHP"/>
</dbReference>
<dbReference type="PANTHER" id="PTHR42988">
    <property type="entry name" value="PHOSPHOHYDROLASE"/>
    <property type="match status" value="1"/>
</dbReference>
<evidence type="ECO:0000259" key="5">
    <source>
        <dbReference type="Pfam" id="PF00149"/>
    </source>
</evidence>
<name>A0A547PCU6_9SPHN</name>
<evidence type="ECO:0000313" key="7">
    <source>
        <dbReference type="Proteomes" id="UP000316343"/>
    </source>
</evidence>
<dbReference type="Proteomes" id="UP000316343">
    <property type="component" value="Unassembled WGS sequence"/>
</dbReference>
<dbReference type="InterPro" id="IPR029052">
    <property type="entry name" value="Metallo-depent_PP-like"/>
</dbReference>
<protein>
    <submittedName>
        <fullName evidence="6">Phosphodiesterase</fullName>
    </submittedName>
</protein>
<feature type="domain" description="Calcineurin-like phosphoesterase" evidence="5">
    <location>
        <begin position="10"/>
        <end position="202"/>
    </location>
</feature>
<keyword evidence="7" id="KW-1185">Reference proteome</keyword>
<dbReference type="PANTHER" id="PTHR42988:SF2">
    <property type="entry name" value="CYCLIC NUCLEOTIDE PHOSPHODIESTERASE CBUA0032-RELATED"/>
    <property type="match status" value="1"/>
</dbReference>
<dbReference type="SUPFAM" id="SSF56300">
    <property type="entry name" value="Metallo-dependent phosphatases"/>
    <property type="match status" value="1"/>
</dbReference>
<evidence type="ECO:0000313" key="6">
    <source>
        <dbReference type="EMBL" id="TRD11958.1"/>
    </source>
</evidence>
<sequence>MGDSKPALLIAQITDIHIGFDPNAGEEEFNYKRFLDVRDHILAQDIHPDILILSGDLADGGDPDCYDRLKKALEACPFPVYPMTGNHDTRDVLVKAFPGFEDADGFVQYAIELGGFRVLCIDSLDEGRHGAGFCEKRAAWLTRELESHPTTPTMIFMHHPPVVAGIDWMDPKTTEDWYKRFHRTVTGYSHIVGIACGHLHRPLFSAVAGIPLSVTPAVAPAVTLDLRPLDTEIADERGIVDAEPPFYSLHRWHDDTLVTHLQPVGNWQTLARYGDNLKPMMQGLLDERT</sequence>
<reference evidence="6 7" key="1">
    <citation type="submission" date="2019-06" db="EMBL/GenBank/DDBJ databases">
        <title>Erythrobacter insulae sp. nov., isolated from a tidal flat.</title>
        <authorList>
            <person name="Yoon J.-H."/>
        </authorList>
    </citation>
    <scope>NUCLEOTIDE SEQUENCE [LARGE SCALE GENOMIC DNA]</scope>
    <source>
        <strain evidence="6 7">JBTF-M21</strain>
    </source>
</reference>
<keyword evidence="3" id="KW-0408">Iron</keyword>
<proteinExistence type="inferred from homology"/>
<dbReference type="EMBL" id="VHJK01000001">
    <property type="protein sequence ID" value="TRD11958.1"/>
    <property type="molecule type" value="Genomic_DNA"/>
</dbReference>
<comment type="caution">
    <text evidence="6">The sequence shown here is derived from an EMBL/GenBank/DDBJ whole genome shotgun (WGS) entry which is preliminary data.</text>
</comment>
<comment type="similarity">
    <text evidence="4">Belongs to the cyclic nucleotide phosphodiesterase class-III family.</text>
</comment>
<dbReference type="GO" id="GO:0016787">
    <property type="term" value="F:hydrolase activity"/>
    <property type="evidence" value="ECO:0007669"/>
    <property type="project" value="UniProtKB-KW"/>
</dbReference>
<evidence type="ECO:0000256" key="2">
    <source>
        <dbReference type="ARBA" id="ARBA00022801"/>
    </source>
</evidence>
<keyword evidence="1" id="KW-0479">Metal-binding</keyword>
<dbReference type="OrthoDB" id="651281at2"/>